<organism evidence="2 3">
    <name type="scientific">Tengunoibacter tsumagoiensis</name>
    <dbReference type="NCBI Taxonomy" id="2014871"/>
    <lineage>
        <taxon>Bacteria</taxon>
        <taxon>Bacillati</taxon>
        <taxon>Chloroflexota</taxon>
        <taxon>Ktedonobacteria</taxon>
        <taxon>Ktedonobacterales</taxon>
        <taxon>Dictyobacteraceae</taxon>
        <taxon>Tengunoibacter</taxon>
    </lineage>
</organism>
<dbReference type="EMBL" id="BIFR01000001">
    <property type="protein sequence ID" value="GCE12409.1"/>
    <property type="molecule type" value="Genomic_DNA"/>
</dbReference>
<dbReference type="InterPro" id="IPR000182">
    <property type="entry name" value="GNAT_dom"/>
</dbReference>
<sequence>MTVFETSRLLLRPMSIADLQIKWEIDRHPDVYRFQGFIRLPNGEKRARTLSETQEKLEQRIGEFGLQGFGMWAVVLRETNILVGWAGLQFYLLEYPTHSLPEIELFYGLSPAYWGQGIIHEACQRIIEHGFQTLKLTRITSVVHHENIRSLNVAKRNGMRILDHPTESHNALGILENPAMV</sequence>
<protein>
    <submittedName>
        <fullName evidence="2">Acetyltransferase</fullName>
    </submittedName>
</protein>
<accession>A0A402A014</accession>
<dbReference type="InterPro" id="IPR016181">
    <property type="entry name" value="Acyl_CoA_acyltransferase"/>
</dbReference>
<dbReference type="InterPro" id="IPR051531">
    <property type="entry name" value="N-acetyltransferase"/>
</dbReference>
<feature type="domain" description="N-acetyltransferase" evidence="1">
    <location>
        <begin position="9"/>
        <end position="181"/>
    </location>
</feature>
<name>A0A402A014_9CHLR</name>
<evidence type="ECO:0000313" key="3">
    <source>
        <dbReference type="Proteomes" id="UP000287352"/>
    </source>
</evidence>
<dbReference type="PROSITE" id="PS51186">
    <property type="entry name" value="GNAT"/>
    <property type="match status" value="1"/>
</dbReference>
<proteinExistence type="predicted"/>
<dbReference type="GO" id="GO:0016747">
    <property type="term" value="F:acyltransferase activity, transferring groups other than amino-acyl groups"/>
    <property type="evidence" value="ECO:0007669"/>
    <property type="project" value="InterPro"/>
</dbReference>
<keyword evidence="3" id="KW-1185">Reference proteome</keyword>
<dbReference type="PANTHER" id="PTHR43792">
    <property type="entry name" value="GNAT FAMILY, PUTATIVE (AFU_ORTHOLOGUE AFUA_3G00765)-RELATED-RELATED"/>
    <property type="match status" value="1"/>
</dbReference>
<comment type="caution">
    <text evidence="2">The sequence shown here is derived from an EMBL/GenBank/DDBJ whole genome shotgun (WGS) entry which is preliminary data.</text>
</comment>
<dbReference type="Pfam" id="PF13302">
    <property type="entry name" value="Acetyltransf_3"/>
    <property type="match status" value="1"/>
</dbReference>
<dbReference type="SUPFAM" id="SSF55729">
    <property type="entry name" value="Acyl-CoA N-acyltransferases (Nat)"/>
    <property type="match status" value="1"/>
</dbReference>
<evidence type="ECO:0000259" key="1">
    <source>
        <dbReference type="PROSITE" id="PS51186"/>
    </source>
</evidence>
<gene>
    <name evidence="2" type="ORF">KTT_22680</name>
</gene>
<keyword evidence="2" id="KW-0808">Transferase</keyword>
<dbReference type="Proteomes" id="UP000287352">
    <property type="component" value="Unassembled WGS sequence"/>
</dbReference>
<reference evidence="3" key="1">
    <citation type="submission" date="2018-12" db="EMBL/GenBank/DDBJ databases">
        <title>Tengunoibacter tsumagoiensis gen. nov., sp. nov., Dictyobacter kobayashii sp. nov., D. alpinus sp. nov., and D. joshuensis sp. nov. and description of Dictyobacteraceae fam. nov. within the order Ktedonobacterales isolated from Tengu-no-mugimeshi.</title>
        <authorList>
            <person name="Wang C.M."/>
            <person name="Zheng Y."/>
            <person name="Sakai Y."/>
            <person name="Toyoda A."/>
            <person name="Minakuchi Y."/>
            <person name="Abe K."/>
            <person name="Yokota A."/>
            <person name="Yabe S."/>
        </authorList>
    </citation>
    <scope>NUCLEOTIDE SEQUENCE [LARGE SCALE GENOMIC DNA]</scope>
    <source>
        <strain evidence="3">Uno3</strain>
    </source>
</reference>
<dbReference type="PANTHER" id="PTHR43792:SF1">
    <property type="entry name" value="N-ACETYLTRANSFERASE DOMAIN-CONTAINING PROTEIN"/>
    <property type="match status" value="1"/>
</dbReference>
<evidence type="ECO:0000313" key="2">
    <source>
        <dbReference type="EMBL" id="GCE12409.1"/>
    </source>
</evidence>
<dbReference type="RefSeq" id="WP_161975423.1">
    <property type="nucleotide sequence ID" value="NZ_BIFR01000001.1"/>
</dbReference>
<dbReference type="Gene3D" id="3.40.630.30">
    <property type="match status" value="1"/>
</dbReference>
<dbReference type="AlphaFoldDB" id="A0A402A014"/>